<comment type="caution">
    <text evidence="22">The sequence shown here is derived from an EMBL/GenBank/DDBJ whole genome shotgun (WGS) entry which is preliminary data.</text>
</comment>
<dbReference type="CDD" id="cd19528">
    <property type="entry name" value="RecA-like_CDC48_r2-like"/>
    <property type="match status" value="1"/>
</dbReference>
<dbReference type="GO" id="GO:0051228">
    <property type="term" value="P:mitotic spindle disassembly"/>
    <property type="evidence" value="ECO:0007669"/>
    <property type="project" value="TreeGrafter"/>
</dbReference>
<feature type="domain" description="CDC48 N-terminal subdomain" evidence="21">
    <location>
        <begin position="25"/>
        <end position="108"/>
    </location>
</feature>
<dbReference type="Pfam" id="PF09336">
    <property type="entry name" value="Vps4_C"/>
    <property type="match status" value="1"/>
</dbReference>
<feature type="domain" description="AAA+ ATPase" evidence="19">
    <location>
        <begin position="237"/>
        <end position="343"/>
    </location>
</feature>
<evidence type="ECO:0000256" key="5">
    <source>
        <dbReference type="ARBA" id="ARBA00012674"/>
    </source>
</evidence>
<dbReference type="SUPFAM" id="SSF50692">
    <property type="entry name" value="ADC-like"/>
    <property type="match status" value="1"/>
</dbReference>
<evidence type="ECO:0000259" key="20">
    <source>
        <dbReference type="SMART" id="SM01072"/>
    </source>
</evidence>
<feature type="compositionally biased region" description="Gly residues" evidence="18">
    <location>
        <begin position="749"/>
        <end position="762"/>
    </location>
</feature>
<dbReference type="Proteomes" id="UP001187415">
    <property type="component" value="Unassembled WGS sequence"/>
</dbReference>
<dbReference type="GO" id="GO:0030970">
    <property type="term" value="P:retrograde protein transport, ER to cytosol"/>
    <property type="evidence" value="ECO:0007669"/>
    <property type="project" value="TreeGrafter"/>
</dbReference>
<dbReference type="GO" id="GO:0006281">
    <property type="term" value="P:DNA repair"/>
    <property type="evidence" value="ECO:0007669"/>
    <property type="project" value="UniProtKB-KW"/>
</dbReference>
<dbReference type="InterPro" id="IPR041569">
    <property type="entry name" value="AAA_lid_3"/>
</dbReference>
<dbReference type="AlphaFoldDB" id="A0AA88SHX0"/>
<evidence type="ECO:0000259" key="19">
    <source>
        <dbReference type="SMART" id="SM00382"/>
    </source>
</evidence>
<dbReference type="PROSITE" id="PS00674">
    <property type="entry name" value="AAA"/>
    <property type="match status" value="1"/>
</dbReference>
<evidence type="ECO:0000256" key="16">
    <source>
        <dbReference type="ARBA" id="ARBA00031860"/>
    </source>
</evidence>
<evidence type="ECO:0000256" key="15">
    <source>
        <dbReference type="ARBA" id="ARBA00023242"/>
    </source>
</evidence>
<dbReference type="Gene3D" id="3.10.330.10">
    <property type="match status" value="1"/>
</dbReference>
<gene>
    <name evidence="22" type="ORF">Q5P01_014549</name>
</gene>
<dbReference type="EMBL" id="JAUPFM010000011">
    <property type="protein sequence ID" value="KAK2837337.1"/>
    <property type="molecule type" value="Genomic_DNA"/>
</dbReference>
<evidence type="ECO:0000256" key="1">
    <source>
        <dbReference type="ARBA" id="ARBA00004123"/>
    </source>
</evidence>
<comment type="similarity">
    <text evidence="4">Belongs to the AAA ATPase family.</text>
</comment>
<dbReference type="PANTHER" id="PTHR23077:SF69">
    <property type="entry name" value="TRANSITIONAL ENDOPLASMIC RETICULUM ATPASE"/>
    <property type="match status" value="1"/>
</dbReference>
<dbReference type="InterPro" id="IPR029067">
    <property type="entry name" value="CDC48_domain_2-like_sf"/>
</dbReference>
<dbReference type="InterPro" id="IPR004201">
    <property type="entry name" value="Cdc48_dom2"/>
</dbReference>
<evidence type="ECO:0000256" key="12">
    <source>
        <dbReference type="ARBA" id="ARBA00023006"/>
    </source>
</evidence>
<reference evidence="22" key="1">
    <citation type="submission" date="2023-07" db="EMBL/GenBank/DDBJ databases">
        <title>Chromosome-level Genome Assembly of Striped Snakehead (Channa striata).</title>
        <authorList>
            <person name="Liu H."/>
        </authorList>
    </citation>
    <scope>NUCLEOTIDE SEQUENCE</scope>
    <source>
        <strain evidence="22">Gz</strain>
        <tissue evidence="22">Muscle</tissue>
    </source>
</reference>
<sequence length="776" mass="86406">MASGGESKNDDLATAILKQKNRPNRLIVDESINEDNSVVSLSQTKMDELQLFRGDTVLMKGKKRRETVCIVLSDDTCSDEKVRMNRVVRNNLRVRLGDVISIQPCPDVKYGKRIHVLPIDDTVEGITGNLFEVYLKPYFLEAYRPIRKGDIFLVRGGMRAVEFKVVETDPSPYCIVAPDTVIHCEGEPIRREDEEESLNEVGYDDIGGVRKQLAQIKEMVELPLRHPALFKAIGVKPPRGILLYGPPGTGKTLIARAVANETGAFFFLINGPEIMSKLAGESESNLRKAFEKRRKMPLPSSSLMSLMQLLQRERRLMERPNSIDPALRRFGRFDREVDIGIPDATGRLEILQIHTKNMKLADDVDLEQVANETHGHVGADLAALCSEAALQAIRKKMDLIDLEDETIDAEVMNSLAVTMDDFKWALSQSNPSALRETVVEVPNITWDDIGGLEDVKRELQELVQYPVEHPDKFLKFGMTPSKGVLFYGPPGCGKTLLAKAIANECQANFISIKGPELLTMWFGESEANVREIFDKARQAAPCVLFFDELDSIAKARGGNVGDGGGAADRVINQILTEMDGMSSKKNVFIIGATNRPDIIDPAILRPGRLDQLIYIPLPDEKSRISILKANLRKSPISKDVDLDFLAKMTNGFSGADLTEICQRACKLAIRESIENEIRRERERQTNPSAMEVEEDDPVPEIRKDHFEEAMRFARRSVSDNDIRKYEMFAQTLQQSRGFGSFRFPSSATGGSGTSHGSGGTGSGPVFNEDNDDDLYG</sequence>
<dbReference type="InterPro" id="IPR015415">
    <property type="entry name" value="Spast_Vps4_C"/>
</dbReference>
<evidence type="ECO:0000256" key="17">
    <source>
        <dbReference type="ARBA" id="ARBA00048883"/>
    </source>
</evidence>
<dbReference type="Pfam" id="PF00004">
    <property type="entry name" value="AAA"/>
    <property type="match status" value="2"/>
</dbReference>
<evidence type="ECO:0000313" key="22">
    <source>
        <dbReference type="EMBL" id="KAK2837337.1"/>
    </source>
</evidence>
<dbReference type="GO" id="GO:0005524">
    <property type="term" value="F:ATP binding"/>
    <property type="evidence" value="ECO:0007669"/>
    <property type="project" value="UniProtKB-KW"/>
</dbReference>
<evidence type="ECO:0000256" key="4">
    <source>
        <dbReference type="ARBA" id="ARBA00006914"/>
    </source>
</evidence>
<dbReference type="FunFam" id="3.10.330.10:FF:000001">
    <property type="entry name" value="Cell division control 48"/>
    <property type="match status" value="1"/>
</dbReference>
<keyword evidence="14" id="KW-0234">DNA repair</keyword>
<evidence type="ECO:0000256" key="18">
    <source>
        <dbReference type="SAM" id="MobiDB-lite"/>
    </source>
</evidence>
<feature type="compositionally biased region" description="Low complexity" evidence="18">
    <location>
        <begin position="739"/>
        <end position="748"/>
    </location>
</feature>
<dbReference type="InterPro" id="IPR027417">
    <property type="entry name" value="P-loop_NTPase"/>
</dbReference>
<dbReference type="PANTHER" id="PTHR23077">
    <property type="entry name" value="AAA-FAMILY ATPASE"/>
    <property type="match status" value="1"/>
</dbReference>
<organism evidence="22 23">
    <name type="scientific">Channa striata</name>
    <name type="common">Snakehead murrel</name>
    <name type="synonym">Ophicephalus striatus</name>
    <dbReference type="NCBI Taxonomy" id="64152"/>
    <lineage>
        <taxon>Eukaryota</taxon>
        <taxon>Metazoa</taxon>
        <taxon>Chordata</taxon>
        <taxon>Craniata</taxon>
        <taxon>Vertebrata</taxon>
        <taxon>Euteleostomi</taxon>
        <taxon>Actinopterygii</taxon>
        <taxon>Neopterygii</taxon>
        <taxon>Teleostei</taxon>
        <taxon>Neoteleostei</taxon>
        <taxon>Acanthomorphata</taxon>
        <taxon>Anabantaria</taxon>
        <taxon>Anabantiformes</taxon>
        <taxon>Channoidei</taxon>
        <taxon>Channidae</taxon>
        <taxon>Channa</taxon>
    </lineage>
</organism>
<dbReference type="GO" id="GO:0031593">
    <property type="term" value="F:polyubiquitin modification-dependent protein binding"/>
    <property type="evidence" value="ECO:0007669"/>
    <property type="project" value="TreeGrafter"/>
</dbReference>
<evidence type="ECO:0000256" key="10">
    <source>
        <dbReference type="ARBA" id="ARBA00022824"/>
    </source>
</evidence>
<name>A0AA88SHX0_CHASR</name>
<keyword evidence="7" id="KW-0597">Phosphoprotein</keyword>
<keyword evidence="10" id="KW-0256">Endoplasmic reticulum</keyword>
<keyword evidence="9" id="KW-0227">DNA damage</keyword>
<dbReference type="FunFam" id="2.40.40.20:FF:000003">
    <property type="entry name" value="Transitional endoplasmic reticulum ATPase"/>
    <property type="match status" value="1"/>
</dbReference>
<dbReference type="InterPro" id="IPR003959">
    <property type="entry name" value="ATPase_AAA_core"/>
</dbReference>
<dbReference type="InterPro" id="IPR003338">
    <property type="entry name" value="CDC4_N-term_subdom"/>
</dbReference>
<dbReference type="InterPro" id="IPR050168">
    <property type="entry name" value="AAA_ATPase_domain"/>
</dbReference>
<keyword evidence="15" id="KW-0539">Nucleus</keyword>
<dbReference type="SMART" id="SM01072">
    <property type="entry name" value="CDC48_2"/>
    <property type="match status" value="1"/>
</dbReference>
<dbReference type="GO" id="GO:0005829">
    <property type="term" value="C:cytosol"/>
    <property type="evidence" value="ECO:0007669"/>
    <property type="project" value="UniProtKB-SubCell"/>
</dbReference>
<dbReference type="Pfam" id="PF02933">
    <property type="entry name" value="CDC48_2"/>
    <property type="match status" value="1"/>
</dbReference>
<dbReference type="Gene3D" id="1.10.8.60">
    <property type="match status" value="1"/>
</dbReference>
<keyword evidence="11" id="KW-0067">ATP-binding</keyword>
<dbReference type="InterPro" id="IPR009010">
    <property type="entry name" value="Asp_de-COase-like_dom_sf"/>
</dbReference>
<keyword evidence="13" id="KW-0446">Lipid-binding</keyword>
<dbReference type="SMART" id="SM00382">
    <property type="entry name" value="AAA"/>
    <property type="match status" value="2"/>
</dbReference>
<dbReference type="EC" id="3.6.4.6" evidence="5"/>
<dbReference type="GO" id="GO:0097352">
    <property type="term" value="P:autophagosome maturation"/>
    <property type="evidence" value="ECO:0007669"/>
    <property type="project" value="TreeGrafter"/>
</dbReference>
<dbReference type="GO" id="GO:0016887">
    <property type="term" value="F:ATP hydrolysis activity"/>
    <property type="evidence" value="ECO:0007669"/>
    <property type="project" value="InterPro"/>
</dbReference>
<dbReference type="InterPro" id="IPR003593">
    <property type="entry name" value="AAA+_ATPase"/>
</dbReference>
<dbReference type="InterPro" id="IPR003960">
    <property type="entry name" value="ATPase_AAA_CS"/>
</dbReference>
<dbReference type="FunFam" id="1.10.8.60:FF:000004">
    <property type="entry name" value="Cell division control 48"/>
    <property type="match status" value="1"/>
</dbReference>
<evidence type="ECO:0000256" key="11">
    <source>
        <dbReference type="ARBA" id="ARBA00022840"/>
    </source>
</evidence>
<dbReference type="GO" id="GO:0005634">
    <property type="term" value="C:nucleus"/>
    <property type="evidence" value="ECO:0007669"/>
    <property type="project" value="UniProtKB-SubCell"/>
</dbReference>
<dbReference type="SUPFAM" id="SSF52540">
    <property type="entry name" value="P-loop containing nucleoside triphosphate hydrolases"/>
    <property type="match status" value="2"/>
</dbReference>
<protein>
    <recommendedName>
        <fullName evidence="6">Transitional endoplasmic reticulum ATPase</fullName>
        <ecNumber evidence="5">3.6.4.6</ecNumber>
    </recommendedName>
    <alternativeName>
        <fullName evidence="16">Valosin-containing protein</fullName>
    </alternativeName>
</protein>
<dbReference type="Pfam" id="PF02359">
    <property type="entry name" value="CDC48_N"/>
    <property type="match status" value="1"/>
</dbReference>
<feature type="region of interest" description="Disordered" evidence="18">
    <location>
        <begin position="739"/>
        <end position="776"/>
    </location>
</feature>
<keyword evidence="12" id="KW-0072">Autophagy</keyword>
<evidence type="ECO:0000256" key="8">
    <source>
        <dbReference type="ARBA" id="ARBA00022741"/>
    </source>
</evidence>
<accession>A0AA88SHX0</accession>
<feature type="domain" description="CDC48" evidence="20">
    <location>
        <begin position="125"/>
        <end position="191"/>
    </location>
</feature>
<feature type="domain" description="AAA+ ATPase" evidence="19">
    <location>
        <begin position="480"/>
        <end position="619"/>
    </location>
</feature>
<dbReference type="FunFam" id="3.40.50.300:FF:002861">
    <property type="entry name" value="Cell division control protein 48 homolog E"/>
    <property type="match status" value="1"/>
</dbReference>
<dbReference type="GO" id="GO:0034098">
    <property type="term" value="C:VCP-NPL4-UFD1 AAA ATPase complex"/>
    <property type="evidence" value="ECO:0007669"/>
    <property type="project" value="TreeGrafter"/>
</dbReference>
<dbReference type="FunFam" id="3.40.50.300:FF:000048">
    <property type="entry name" value="Transitional endoplasmic reticulum ATPase"/>
    <property type="match status" value="1"/>
</dbReference>
<evidence type="ECO:0000256" key="9">
    <source>
        <dbReference type="ARBA" id="ARBA00022763"/>
    </source>
</evidence>
<keyword evidence="23" id="KW-1185">Reference proteome</keyword>
<dbReference type="Pfam" id="PF17862">
    <property type="entry name" value="AAA_lid_3"/>
    <property type="match status" value="2"/>
</dbReference>
<evidence type="ECO:0000256" key="6">
    <source>
        <dbReference type="ARBA" id="ARBA00019970"/>
    </source>
</evidence>
<feature type="region of interest" description="Disordered" evidence="18">
    <location>
        <begin position="678"/>
        <end position="697"/>
    </location>
</feature>
<keyword evidence="8" id="KW-0547">Nucleotide-binding</keyword>
<dbReference type="SMART" id="SM01073">
    <property type="entry name" value="CDC48_N"/>
    <property type="match status" value="1"/>
</dbReference>
<comment type="subcellular location">
    <subcellularLocation>
        <location evidence="3">Cytoplasm</location>
        <location evidence="3">Cytosol</location>
    </subcellularLocation>
    <subcellularLocation>
        <location evidence="2">Endoplasmic reticulum</location>
    </subcellularLocation>
    <subcellularLocation>
        <location evidence="1">Nucleus</location>
    </subcellularLocation>
</comment>
<proteinExistence type="inferred from homology"/>
<dbReference type="Gene3D" id="3.40.50.300">
    <property type="entry name" value="P-loop containing nucleotide triphosphate hydrolases"/>
    <property type="match status" value="2"/>
</dbReference>
<evidence type="ECO:0000256" key="14">
    <source>
        <dbReference type="ARBA" id="ARBA00023204"/>
    </source>
</evidence>
<evidence type="ECO:0000256" key="7">
    <source>
        <dbReference type="ARBA" id="ARBA00022553"/>
    </source>
</evidence>
<evidence type="ECO:0000256" key="3">
    <source>
        <dbReference type="ARBA" id="ARBA00004514"/>
    </source>
</evidence>
<evidence type="ECO:0000256" key="13">
    <source>
        <dbReference type="ARBA" id="ARBA00023121"/>
    </source>
</evidence>
<evidence type="ECO:0000256" key="2">
    <source>
        <dbReference type="ARBA" id="ARBA00004240"/>
    </source>
</evidence>
<dbReference type="Gene3D" id="6.10.20.150">
    <property type="match status" value="1"/>
</dbReference>
<dbReference type="GO" id="GO:0008289">
    <property type="term" value="F:lipid binding"/>
    <property type="evidence" value="ECO:0007669"/>
    <property type="project" value="UniProtKB-KW"/>
</dbReference>
<evidence type="ECO:0000313" key="23">
    <source>
        <dbReference type="Proteomes" id="UP001187415"/>
    </source>
</evidence>
<dbReference type="SUPFAM" id="SSF54585">
    <property type="entry name" value="Cdc48 domain 2-like"/>
    <property type="match status" value="1"/>
</dbReference>
<evidence type="ECO:0000259" key="21">
    <source>
        <dbReference type="SMART" id="SM01073"/>
    </source>
</evidence>
<comment type="catalytic activity">
    <reaction evidence="17">
        <text>ATP + H2O = ADP + phosphate + H(+)</text>
        <dbReference type="Rhea" id="RHEA:13065"/>
        <dbReference type="ChEBI" id="CHEBI:15377"/>
        <dbReference type="ChEBI" id="CHEBI:15378"/>
        <dbReference type="ChEBI" id="CHEBI:30616"/>
        <dbReference type="ChEBI" id="CHEBI:43474"/>
        <dbReference type="ChEBI" id="CHEBI:456216"/>
        <dbReference type="EC" id="3.6.4.6"/>
    </reaction>
</comment>
<dbReference type="Gene3D" id="2.40.40.20">
    <property type="match status" value="1"/>
</dbReference>